<accession>A0A3P8VP06</accession>
<comment type="subcellular location">
    <subcellularLocation>
        <location evidence="1">Membrane</location>
        <topology evidence="1">Multi-pass membrane protein</topology>
    </subcellularLocation>
</comment>
<evidence type="ECO:0000256" key="1">
    <source>
        <dbReference type="ARBA" id="ARBA00004141"/>
    </source>
</evidence>
<evidence type="ECO:0000256" key="5">
    <source>
        <dbReference type="ARBA" id="ARBA00023136"/>
    </source>
</evidence>
<evidence type="ECO:0000256" key="3">
    <source>
        <dbReference type="ARBA" id="ARBA00022692"/>
    </source>
</evidence>
<dbReference type="AlphaFoldDB" id="A0A3P8VP06"/>
<dbReference type="Proteomes" id="UP000265120">
    <property type="component" value="Chromosome 8"/>
</dbReference>
<dbReference type="Ensembl" id="ENSCSET00000016207.1">
    <property type="protein sequence ID" value="ENSCSEP00000016004.1"/>
    <property type="gene ID" value="ENSCSEG00000010298.1"/>
</dbReference>
<keyword evidence="12" id="KW-1185">Reference proteome</keyword>
<evidence type="ECO:0000256" key="6">
    <source>
        <dbReference type="ARBA" id="ARBA00023180"/>
    </source>
</evidence>
<dbReference type="PROSITE" id="PS51225">
    <property type="entry name" value="MARVEL"/>
    <property type="match status" value="1"/>
</dbReference>
<dbReference type="PANTHER" id="PTHR10306:SF33">
    <property type="entry name" value="SYNAPTOPHYSIN-LIKE 1"/>
    <property type="match status" value="1"/>
</dbReference>
<evidence type="ECO:0000259" key="10">
    <source>
        <dbReference type="PROSITE" id="PS51225"/>
    </source>
</evidence>
<evidence type="ECO:0000256" key="7">
    <source>
        <dbReference type="PROSITE-ProRule" id="PRU00581"/>
    </source>
</evidence>
<feature type="region of interest" description="Disordered" evidence="8">
    <location>
        <begin position="185"/>
        <end position="207"/>
    </location>
</feature>
<evidence type="ECO:0000313" key="11">
    <source>
        <dbReference type="Ensembl" id="ENSCSEP00000016004.1"/>
    </source>
</evidence>
<dbReference type="InParanoid" id="A0A3P8VP06"/>
<organism evidence="11 12">
    <name type="scientific">Cynoglossus semilaevis</name>
    <name type="common">Tongue sole</name>
    <dbReference type="NCBI Taxonomy" id="244447"/>
    <lineage>
        <taxon>Eukaryota</taxon>
        <taxon>Metazoa</taxon>
        <taxon>Chordata</taxon>
        <taxon>Craniata</taxon>
        <taxon>Vertebrata</taxon>
        <taxon>Euteleostomi</taxon>
        <taxon>Actinopterygii</taxon>
        <taxon>Neopterygii</taxon>
        <taxon>Teleostei</taxon>
        <taxon>Neoteleostei</taxon>
        <taxon>Acanthomorphata</taxon>
        <taxon>Carangaria</taxon>
        <taxon>Pleuronectiformes</taxon>
        <taxon>Pleuronectoidei</taxon>
        <taxon>Cynoglossidae</taxon>
        <taxon>Cynoglossinae</taxon>
        <taxon>Cynoglossus</taxon>
    </lineage>
</organism>
<dbReference type="PANTHER" id="PTHR10306">
    <property type="entry name" value="SYNAPTOPHYSIN"/>
    <property type="match status" value="1"/>
</dbReference>
<feature type="domain" description="MARVEL" evidence="10">
    <location>
        <begin position="11"/>
        <end position="187"/>
    </location>
</feature>
<dbReference type="InterPro" id="IPR001285">
    <property type="entry name" value="Synaptophysin/porin"/>
</dbReference>
<keyword evidence="6" id="KW-0325">Glycoprotein</keyword>
<reference evidence="11" key="2">
    <citation type="submission" date="2025-08" db="UniProtKB">
        <authorList>
            <consortium name="Ensembl"/>
        </authorList>
    </citation>
    <scope>IDENTIFICATION</scope>
</reference>
<evidence type="ECO:0000256" key="2">
    <source>
        <dbReference type="ARBA" id="ARBA00006476"/>
    </source>
</evidence>
<evidence type="ECO:0000256" key="4">
    <source>
        <dbReference type="ARBA" id="ARBA00022989"/>
    </source>
</evidence>
<comment type="similarity">
    <text evidence="2">Belongs to the synaptophysin/synaptobrevin family.</text>
</comment>
<keyword evidence="5 7" id="KW-0472">Membrane</keyword>
<dbReference type="GeneTree" id="ENSGT01030000234637"/>
<keyword evidence="3 7" id="KW-0812">Transmembrane</keyword>
<feature type="transmembrane region" description="Helical" evidence="9">
    <location>
        <begin position="21"/>
        <end position="46"/>
    </location>
</feature>
<dbReference type="InterPro" id="IPR008253">
    <property type="entry name" value="Marvel"/>
</dbReference>
<reference evidence="11" key="3">
    <citation type="submission" date="2025-09" db="UniProtKB">
        <authorList>
            <consortium name="Ensembl"/>
        </authorList>
    </citation>
    <scope>IDENTIFICATION</scope>
</reference>
<keyword evidence="4 9" id="KW-1133">Transmembrane helix</keyword>
<proteinExistence type="inferred from homology"/>
<dbReference type="GO" id="GO:0030672">
    <property type="term" value="C:synaptic vesicle membrane"/>
    <property type="evidence" value="ECO:0007669"/>
    <property type="project" value="TreeGrafter"/>
</dbReference>
<dbReference type="PROSITE" id="PS51257">
    <property type="entry name" value="PROKAR_LIPOPROTEIN"/>
    <property type="match status" value="1"/>
</dbReference>
<protein>
    <submittedName>
        <fullName evidence="11">Synaptophysin-like 1</fullName>
    </submittedName>
</protein>
<dbReference type="PRINTS" id="PR00220">
    <property type="entry name" value="SYNAPTOPHYSN"/>
</dbReference>
<evidence type="ECO:0000256" key="8">
    <source>
        <dbReference type="SAM" id="MobiDB-lite"/>
    </source>
</evidence>
<evidence type="ECO:0000256" key="9">
    <source>
        <dbReference type="SAM" id="Phobius"/>
    </source>
</evidence>
<reference evidence="11 12" key="1">
    <citation type="journal article" date="2014" name="Nat. Genet.">
        <title>Whole-genome sequence of a flatfish provides insights into ZW sex chromosome evolution and adaptation to a benthic lifestyle.</title>
        <authorList>
            <person name="Chen S."/>
            <person name="Zhang G."/>
            <person name="Shao C."/>
            <person name="Huang Q."/>
            <person name="Liu G."/>
            <person name="Zhang P."/>
            <person name="Song W."/>
            <person name="An N."/>
            <person name="Chalopin D."/>
            <person name="Volff J.N."/>
            <person name="Hong Y."/>
            <person name="Li Q."/>
            <person name="Sha Z."/>
            <person name="Zhou H."/>
            <person name="Xie M."/>
            <person name="Yu Q."/>
            <person name="Liu Y."/>
            <person name="Xiang H."/>
            <person name="Wang N."/>
            <person name="Wu K."/>
            <person name="Yang C."/>
            <person name="Zhou Q."/>
            <person name="Liao X."/>
            <person name="Yang L."/>
            <person name="Hu Q."/>
            <person name="Zhang J."/>
            <person name="Meng L."/>
            <person name="Jin L."/>
            <person name="Tian Y."/>
            <person name="Lian J."/>
            <person name="Yang J."/>
            <person name="Miao G."/>
            <person name="Liu S."/>
            <person name="Liang Z."/>
            <person name="Yan F."/>
            <person name="Li Y."/>
            <person name="Sun B."/>
            <person name="Zhang H."/>
            <person name="Zhang J."/>
            <person name="Zhu Y."/>
            <person name="Du M."/>
            <person name="Zhao Y."/>
            <person name="Schartl M."/>
            <person name="Tang Q."/>
            <person name="Wang J."/>
        </authorList>
    </citation>
    <scope>NUCLEOTIDE SEQUENCE</scope>
</reference>
<dbReference type="STRING" id="244447.ENSCSEP00000016004"/>
<sequence length="290" mass="31914">MMTGFRLNLSPLKEPLGFVKLVEWLTAIFSFGSCGGFSGTNIVSIFCSDGSNQTLNANYHYPFRLSQVPLIEGNTTICNHSLTTTFMVGDATSASEFFVGVAVVCFLYSMVALLVYLGYMHVYKDSDFGPIFVSIDHHFIGNCRPVEPVCSFTSYWSSSSGFCADVHPGLPVAGLLFSLGEGSAEREGRHGQSRHQGSSGCLSGRKHHLQGHGVRRHERPQLLCDLRLPQHVHLGWKRLVCLQGDSLALKEVLLFVCPGQTAGPCLHLTYAGHMPKYVTLYTKVLTRHDI</sequence>
<name>A0A3P8VP06_CYNSE</name>
<feature type="transmembrane region" description="Helical" evidence="9">
    <location>
        <begin position="97"/>
        <end position="119"/>
    </location>
</feature>
<evidence type="ECO:0000313" key="12">
    <source>
        <dbReference type="Proteomes" id="UP000265120"/>
    </source>
</evidence>